<dbReference type="AlphaFoldDB" id="A0A2A2LDS6"/>
<organism evidence="2 3">
    <name type="scientific">Diploscapter pachys</name>
    <dbReference type="NCBI Taxonomy" id="2018661"/>
    <lineage>
        <taxon>Eukaryota</taxon>
        <taxon>Metazoa</taxon>
        <taxon>Ecdysozoa</taxon>
        <taxon>Nematoda</taxon>
        <taxon>Chromadorea</taxon>
        <taxon>Rhabditida</taxon>
        <taxon>Rhabditina</taxon>
        <taxon>Rhabditomorpha</taxon>
        <taxon>Rhabditoidea</taxon>
        <taxon>Rhabditidae</taxon>
        <taxon>Diploscapter</taxon>
    </lineage>
</organism>
<evidence type="ECO:0000313" key="3">
    <source>
        <dbReference type="Proteomes" id="UP000218231"/>
    </source>
</evidence>
<evidence type="ECO:0000313" key="2">
    <source>
        <dbReference type="EMBL" id="PAV84333.1"/>
    </source>
</evidence>
<reference evidence="2 3" key="1">
    <citation type="journal article" date="2017" name="Curr. Biol.">
        <title>Genome architecture and evolution of a unichromosomal asexual nematode.</title>
        <authorList>
            <person name="Fradin H."/>
            <person name="Zegar C."/>
            <person name="Gutwein M."/>
            <person name="Lucas J."/>
            <person name="Kovtun M."/>
            <person name="Corcoran D."/>
            <person name="Baugh L.R."/>
            <person name="Kiontke K."/>
            <person name="Gunsalus K."/>
            <person name="Fitch D.H."/>
            <person name="Piano F."/>
        </authorList>
    </citation>
    <scope>NUCLEOTIDE SEQUENCE [LARGE SCALE GENOMIC DNA]</scope>
    <source>
        <strain evidence="2">PF1309</strain>
    </source>
</reference>
<name>A0A2A2LDS6_9BILA</name>
<keyword evidence="3" id="KW-1185">Reference proteome</keyword>
<dbReference type="Proteomes" id="UP000218231">
    <property type="component" value="Unassembled WGS sequence"/>
</dbReference>
<evidence type="ECO:0000256" key="1">
    <source>
        <dbReference type="SAM" id="MobiDB-lite"/>
    </source>
</evidence>
<comment type="caution">
    <text evidence="2">The sequence shown here is derived from an EMBL/GenBank/DDBJ whole genome shotgun (WGS) entry which is preliminary data.</text>
</comment>
<accession>A0A2A2LDS6</accession>
<dbReference type="EMBL" id="LIAE01006869">
    <property type="protein sequence ID" value="PAV84333.1"/>
    <property type="molecule type" value="Genomic_DNA"/>
</dbReference>
<protein>
    <submittedName>
        <fullName evidence="2">Uncharacterized protein</fullName>
    </submittedName>
</protein>
<feature type="region of interest" description="Disordered" evidence="1">
    <location>
        <begin position="46"/>
        <end position="67"/>
    </location>
</feature>
<sequence>MRLAKQPYRTGESILLAPGSANLSYVLEILEKAKVNEKKKAAKTVQSSTSLMQSSVNSSHQKIAPRSTQGYSRYDQELFVRDRTAEFLFDSGASFMSSANLNPIKKVPVKPIKKQSIPDECFDVKR</sequence>
<gene>
    <name evidence="2" type="ORF">WR25_19436</name>
</gene>
<proteinExistence type="predicted"/>